<dbReference type="EMBL" id="MH155870">
    <property type="protein sequence ID" value="AWN05275.1"/>
    <property type="molecule type" value="Genomic_DNA"/>
</dbReference>
<reference evidence="2" key="1">
    <citation type="submission" date="2018-04" db="EMBL/GenBank/DDBJ databases">
        <authorList>
            <person name="Go L.Y."/>
            <person name="Mitchell J.A."/>
        </authorList>
    </citation>
    <scope>NUCLEOTIDE SEQUENCE [LARGE SCALE GENOMIC DNA]</scope>
</reference>
<evidence type="ECO:0000313" key="1">
    <source>
        <dbReference type="EMBL" id="AWN05275.1"/>
    </source>
</evidence>
<organism evidence="1 2">
    <name type="scientific">Streptomyces phage Ibantik</name>
    <dbReference type="NCBI Taxonomy" id="2182397"/>
    <lineage>
        <taxon>Viruses</taxon>
        <taxon>Duplodnaviria</taxon>
        <taxon>Heunggongvirae</taxon>
        <taxon>Uroviricota</taxon>
        <taxon>Caudoviricetes</taxon>
        <taxon>Ibantikvirus</taxon>
        <taxon>Ibantikvirus ibantik</taxon>
    </lineage>
</organism>
<dbReference type="GeneID" id="80019270"/>
<protein>
    <submittedName>
        <fullName evidence="1">Uncharacterized protein</fullName>
    </submittedName>
</protein>
<dbReference type="Proteomes" id="UP000247188">
    <property type="component" value="Segment"/>
</dbReference>
<gene>
    <name evidence="1" type="primary">51</name>
    <name evidence="1" type="ORF">SEA_IBANTIK_51</name>
</gene>
<name>A0A2U8UNM6_9CAUD</name>
<keyword evidence="2" id="KW-1185">Reference proteome</keyword>
<dbReference type="KEGG" id="vg:80019270"/>
<proteinExistence type="predicted"/>
<sequence>MIPCIILTAVLCLSVGFTLGMVAKPAESNPLKESRNA</sequence>
<dbReference type="RefSeq" id="YP_010754675.1">
    <property type="nucleotide sequence ID" value="NC_073462.1"/>
</dbReference>
<accession>A0A2U8UNM6</accession>
<evidence type="ECO:0000313" key="2">
    <source>
        <dbReference type="Proteomes" id="UP000247188"/>
    </source>
</evidence>